<dbReference type="SUPFAM" id="SSF53271">
    <property type="entry name" value="PRTase-like"/>
    <property type="match status" value="1"/>
</dbReference>
<keyword evidence="11" id="KW-1185">Reference proteome</keyword>
<keyword evidence="6 7" id="KW-0315">Glutamine amidotransferase</keyword>
<keyword evidence="5 7" id="KW-0658">Purine biosynthesis</keyword>
<dbReference type="CDD" id="cd06223">
    <property type="entry name" value="PRTases_typeI"/>
    <property type="match status" value="1"/>
</dbReference>
<dbReference type="InterPro" id="IPR000836">
    <property type="entry name" value="PRTase_dom"/>
</dbReference>
<feature type="binding site" evidence="7">
    <location>
        <position position="258"/>
    </location>
    <ligand>
        <name>[4Fe-4S] cluster</name>
        <dbReference type="ChEBI" id="CHEBI:49883"/>
    </ligand>
</feature>
<name>A0ABN6MC66_9ACTN</name>
<keyword evidence="7" id="KW-0408">Iron</keyword>
<comment type="cofactor">
    <cofactor evidence="7">
        <name>Mg(2+)</name>
        <dbReference type="ChEBI" id="CHEBI:18420"/>
    </cofactor>
    <text evidence="7">Binds 1 Mg(2+) ion per subunit.</text>
</comment>
<feature type="binding site" evidence="7">
    <location>
        <position position="404"/>
    </location>
    <ligand>
        <name>[4Fe-4S] cluster</name>
        <dbReference type="ChEBI" id="CHEBI:49883"/>
    </ligand>
</feature>
<organism evidence="10 11">
    <name type="scientific">Raoultibacter timonensis</name>
    <dbReference type="NCBI Taxonomy" id="1907662"/>
    <lineage>
        <taxon>Bacteria</taxon>
        <taxon>Bacillati</taxon>
        <taxon>Actinomycetota</taxon>
        <taxon>Coriobacteriia</taxon>
        <taxon>Eggerthellales</taxon>
        <taxon>Eggerthellaceae</taxon>
        <taxon>Raoultibacter</taxon>
    </lineage>
</organism>
<evidence type="ECO:0000256" key="4">
    <source>
        <dbReference type="ARBA" id="ARBA00022679"/>
    </source>
</evidence>
<dbReference type="PROSITE" id="PS51278">
    <property type="entry name" value="GATASE_TYPE_2"/>
    <property type="match status" value="1"/>
</dbReference>
<dbReference type="NCBIfam" id="TIGR01134">
    <property type="entry name" value="purF"/>
    <property type="match status" value="1"/>
</dbReference>
<keyword evidence="4 7" id="KW-0808">Transferase</keyword>
<dbReference type="CDD" id="cd00715">
    <property type="entry name" value="GPATase_N"/>
    <property type="match status" value="1"/>
</dbReference>
<comment type="cofactor">
    <cofactor evidence="7">
        <name>[4Fe-4S] cluster</name>
        <dbReference type="ChEBI" id="CHEBI:49883"/>
    </cofactor>
    <text evidence="7">Binds 1 [4Fe-4S] cluster per subunit.</text>
</comment>
<evidence type="ECO:0000259" key="9">
    <source>
        <dbReference type="PROSITE" id="PS51278"/>
    </source>
</evidence>
<feature type="binding site" evidence="7">
    <location>
        <position position="458"/>
    </location>
    <ligand>
        <name>[4Fe-4S] cluster</name>
        <dbReference type="ChEBI" id="CHEBI:49883"/>
    </ligand>
</feature>
<keyword evidence="3 7" id="KW-0328">Glycosyltransferase</keyword>
<dbReference type="InterPro" id="IPR017932">
    <property type="entry name" value="GATase_2_dom"/>
</dbReference>
<evidence type="ECO:0000256" key="2">
    <source>
        <dbReference type="ARBA" id="ARBA00010138"/>
    </source>
</evidence>
<comment type="function">
    <text evidence="7">Catalyzes the formation of phosphoribosylamine from phosphoribosylpyrophosphate (PRPP) and glutamine.</text>
</comment>
<evidence type="ECO:0000256" key="8">
    <source>
        <dbReference type="PIRNR" id="PIRNR000485"/>
    </source>
</evidence>
<evidence type="ECO:0000313" key="10">
    <source>
        <dbReference type="EMBL" id="BDE95612.1"/>
    </source>
</evidence>
<dbReference type="InterPro" id="IPR035584">
    <property type="entry name" value="PurF_N"/>
</dbReference>
<dbReference type="Gene3D" id="3.40.50.2020">
    <property type="match status" value="1"/>
</dbReference>
<dbReference type="InterPro" id="IPR029057">
    <property type="entry name" value="PRTase-like"/>
</dbReference>
<dbReference type="Pfam" id="PF00156">
    <property type="entry name" value="Pribosyltran"/>
    <property type="match status" value="1"/>
</dbReference>
<dbReference type="Pfam" id="PF13522">
    <property type="entry name" value="GATase_6"/>
    <property type="match status" value="1"/>
</dbReference>
<reference evidence="10 11" key="1">
    <citation type="submission" date="2022-01" db="EMBL/GenBank/DDBJ databases">
        <title>Novel bile acid biosynthetic pathways are enriched in the microbiome of centenarians.</title>
        <authorList>
            <person name="Sato Y."/>
            <person name="Atarashi K."/>
            <person name="Plichta R.D."/>
            <person name="Arai Y."/>
            <person name="Sasajima S."/>
            <person name="Kearney M.S."/>
            <person name="Suda W."/>
            <person name="Takeshita K."/>
            <person name="Sasaki T."/>
            <person name="Okamoto S."/>
            <person name="Skelly N.A."/>
            <person name="Okamura Y."/>
            <person name="Vlamakis H."/>
            <person name="Li Y."/>
            <person name="Tanoue T."/>
            <person name="Takei H."/>
            <person name="Nittono H."/>
            <person name="Narushima S."/>
            <person name="Irie J."/>
            <person name="Itoh H."/>
            <person name="Moriya K."/>
            <person name="Sugiura Y."/>
            <person name="Suematsu M."/>
            <person name="Moritoki N."/>
            <person name="Shibata S."/>
            <person name="Littman R.D."/>
            <person name="Fischbach A.M."/>
            <person name="Uwamino Y."/>
            <person name="Inoue T."/>
            <person name="Honda A."/>
            <person name="Hattori M."/>
            <person name="Murai T."/>
            <person name="Xavier J.R."/>
            <person name="Hirose N."/>
            <person name="Honda K."/>
        </authorList>
    </citation>
    <scope>NUCLEOTIDE SEQUENCE [LARGE SCALE GENOMIC DNA]</scope>
    <source>
        <strain evidence="10 11">CE91-St30</strain>
    </source>
</reference>
<evidence type="ECO:0000256" key="3">
    <source>
        <dbReference type="ARBA" id="ARBA00022676"/>
    </source>
</evidence>
<sequence length="489" mass="53020">MSVPAFSWERPDRLEEECAVFGVYGKGEDVARMTCFGLQALQHRGQESAGIAVGDGETIMVAKDLGLVTQVFDESTLAALEGFVAVGHVRYSTSGASASWEAAQPHISAIDDVLIALAHNGTLVNTNETRTRLIDEGVQFRSGTDSEVAAKAIGVVTRKTHHLRSGIRRAMEALEGAYAMVLASPDSLYAFRDPNGIRPLCIGKLPNDRGWVVSSETCGLDIVGAEYVRDVEPGEIVRFNDEGMHSEQGVVAGRRASCIFEYVYFARPDSVIDGMSVYQARRNMGRIIAQEAPVQADLVLGVPDSGVPPAMGYAHESGIPYADGIVKNRYVGRTFIEPTQAMRQLGIRLKLNPLPSVIAGKRLVVIDDSIVRGNTSKKLVDMLREAGATEVHLRIVSPEVLWPCFYGIDTDTRDQLIAANMTNEEMRAFIGADSLAFISLQGLRDSIQANHDGFCEACFSGEYPVAIPESTSRKSFLTKADFAQASGLQ</sequence>
<keyword evidence="7" id="KW-0460">Magnesium</keyword>
<dbReference type="RefSeq" id="WP_244411941.1">
    <property type="nucleotide sequence ID" value="NZ_AP025564.1"/>
</dbReference>
<dbReference type="SUPFAM" id="SSF56235">
    <property type="entry name" value="N-terminal nucleophile aminohydrolases (Ntn hydrolases)"/>
    <property type="match status" value="1"/>
</dbReference>
<dbReference type="Proteomes" id="UP001320544">
    <property type="component" value="Chromosome"/>
</dbReference>
<gene>
    <name evidence="7 10" type="primary">purF</name>
    <name evidence="10" type="ORF">CE91St30_09450</name>
</gene>
<dbReference type="PIRSF" id="PIRSF000485">
    <property type="entry name" value="Amd_phspho_trans"/>
    <property type="match status" value="1"/>
</dbReference>
<dbReference type="PANTHER" id="PTHR11907">
    <property type="entry name" value="AMIDOPHOSPHORIBOSYLTRANSFERASE"/>
    <property type="match status" value="1"/>
</dbReference>
<feature type="domain" description="Glutamine amidotransferase type-2" evidence="9">
    <location>
        <begin position="18"/>
        <end position="242"/>
    </location>
</feature>
<accession>A0ABN6MC66</accession>
<comment type="similarity">
    <text evidence="2 7 8">In the C-terminal section; belongs to the purine/pyrimidine phosphoribosyltransferase family.</text>
</comment>
<dbReference type="EMBL" id="AP025564">
    <property type="protein sequence ID" value="BDE95612.1"/>
    <property type="molecule type" value="Genomic_DNA"/>
</dbReference>
<feature type="binding site" evidence="7">
    <location>
        <position position="368"/>
    </location>
    <ligand>
        <name>Mg(2+)</name>
        <dbReference type="ChEBI" id="CHEBI:18420"/>
    </ligand>
</feature>
<evidence type="ECO:0000256" key="5">
    <source>
        <dbReference type="ARBA" id="ARBA00022755"/>
    </source>
</evidence>
<keyword evidence="7" id="KW-0411">Iron-sulfur</keyword>
<dbReference type="InterPro" id="IPR005854">
    <property type="entry name" value="PurF"/>
</dbReference>
<dbReference type="EC" id="2.4.2.14" evidence="7"/>
<dbReference type="HAMAP" id="MF_01931">
    <property type="entry name" value="PurF"/>
    <property type="match status" value="1"/>
</dbReference>
<evidence type="ECO:0000256" key="7">
    <source>
        <dbReference type="HAMAP-Rule" id="MF_01931"/>
    </source>
</evidence>
<proteinExistence type="inferred from homology"/>
<feature type="binding site" evidence="7">
    <location>
        <position position="455"/>
    </location>
    <ligand>
        <name>[4Fe-4S] cluster</name>
        <dbReference type="ChEBI" id="CHEBI:49883"/>
    </ligand>
</feature>
<comment type="pathway">
    <text evidence="1 7 8">Purine metabolism; IMP biosynthesis via de novo pathway; N(1)-(5-phospho-D-ribosyl)glycinamide from 5-phospho-alpha-D-ribose 1-diphosphate: step 1/2.</text>
</comment>
<keyword evidence="7" id="KW-0004">4Fe-4S</keyword>
<dbReference type="Gene3D" id="3.60.20.10">
    <property type="entry name" value="Glutamine Phosphoribosylpyrophosphate, subunit 1, domain 1"/>
    <property type="match status" value="1"/>
</dbReference>
<feature type="binding site" evidence="7">
    <location>
        <position position="305"/>
    </location>
    <ligand>
        <name>Mg(2+)</name>
        <dbReference type="ChEBI" id="CHEBI:18420"/>
    </ligand>
</feature>
<protein>
    <recommendedName>
        <fullName evidence="7">Amidophosphoribosyltransferase</fullName>
        <shortName evidence="7">ATase</shortName>
        <ecNumber evidence="7">2.4.2.14</ecNumber>
    </recommendedName>
    <alternativeName>
        <fullName evidence="7">Glutamine phosphoribosylpyrophosphate amidotransferase</fullName>
        <shortName evidence="7">GPATase</shortName>
    </alternativeName>
</protein>
<comment type="catalytic activity">
    <reaction evidence="7 8">
        <text>5-phospho-beta-D-ribosylamine + L-glutamate + diphosphate = 5-phospho-alpha-D-ribose 1-diphosphate + L-glutamine + H2O</text>
        <dbReference type="Rhea" id="RHEA:14905"/>
        <dbReference type="ChEBI" id="CHEBI:15377"/>
        <dbReference type="ChEBI" id="CHEBI:29985"/>
        <dbReference type="ChEBI" id="CHEBI:33019"/>
        <dbReference type="ChEBI" id="CHEBI:58017"/>
        <dbReference type="ChEBI" id="CHEBI:58359"/>
        <dbReference type="ChEBI" id="CHEBI:58681"/>
        <dbReference type="EC" id="2.4.2.14"/>
    </reaction>
</comment>
<evidence type="ECO:0000256" key="1">
    <source>
        <dbReference type="ARBA" id="ARBA00005209"/>
    </source>
</evidence>
<dbReference type="InterPro" id="IPR029055">
    <property type="entry name" value="Ntn_hydrolases_N"/>
</dbReference>
<keyword evidence="7" id="KW-0479">Metal-binding</keyword>
<feature type="active site" description="Nucleophile" evidence="7">
    <location>
        <position position="18"/>
    </location>
</feature>
<evidence type="ECO:0000256" key="6">
    <source>
        <dbReference type="ARBA" id="ARBA00022962"/>
    </source>
</evidence>
<feature type="binding site" evidence="7">
    <location>
        <position position="367"/>
    </location>
    <ligand>
        <name>Mg(2+)</name>
        <dbReference type="ChEBI" id="CHEBI:18420"/>
    </ligand>
</feature>
<evidence type="ECO:0000313" key="11">
    <source>
        <dbReference type="Proteomes" id="UP001320544"/>
    </source>
</evidence>